<dbReference type="CDD" id="cd11065">
    <property type="entry name" value="CYP64-like"/>
    <property type="match status" value="1"/>
</dbReference>
<evidence type="ECO:0000256" key="5">
    <source>
        <dbReference type="ARBA" id="ARBA00022617"/>
    </source>
</evidence>
<evidence type="ECO:0008006" key="17">
    <source>
        <dbReference type="Google" id="ProtNLM"/>
    </source>
</evidence>
<dbReference type="AlphaFoldDB" id="J4I155"/>
<dbReference type="GO" id="GO:0020037">
    <property type="term" value="F:heme binding"/>
    <property type="evidence" value="ECO:0007669"/>
    <property type="project" value="InterPro"/>
</dbReference>
<sequence length="466" mass="53167">MSFLLNASLIQVYPGPKPLPFIGNLHQIPKSNHTATFTKWASRYGEVIYMKVISREYIILNSASAAVELLEKRGSLYGSRPQTIMAAELVGRSKAFTLIPYGQRYRMYRKYLRNAISTNSLSEHWAYLEDQSANLLEALLRNPDGFREHIRRSVGAVALRLSYGFQHEDGIDHYINLADELAQITREALEPGRWLVDSLPWLRYVPSWFPGAHFKKWAYWARVRCDEFTNAPFEAAKSNLSNDSTVFSFTSRALQMLEQDGNEPSSEGQDIIKYVSASIYAGGTDTTSSLISTFFLMMACYPEVQRKAQAEIDQITGRSRLPLASDEERLPYLSCVIKELHRIHPTVPLVPRTAEHDDEYRGYRIPKQAYILVNVWAMAHDPTVYPDPNRFNPDRFVSGKDSQPQMDPREISFGLGRRRCPGINLANTVSFLYISRILAMFDILKPLDESGLEYTPEVDFTLEHTS</sequence>
<gene>
    <name evidence="15" type="ORF">FIBRA_07693</name>
</gene>
<dbReference type="HOGENOM" id="CLU_001570_2_3_1"/>
<dbReference type="Gene3D" id="1.10.630.10">
    <property type="entry name" value="Cytochrome P450"/>
    <property type="match status" value="1"/>
</dbReference>
<feature type="binding site" description="axial binding residue" evidence="13">
    <location>
        <position position="420"/>
    </location>
    <ligand>
        <name>heme</name>
        <dbReference type="ChEBI" id="CHEBI:30413"/>
    </ligand>
    <ligandPart>
        <name>Fe</name>
        <dbReference type="ChEBI" id="CHEBI:18248"/>
    </ligandPart>
</feature>
<dbReference type="InterPro" id="IPR001128">
    <property type="entry name" value="Cyt_P450"/>
</dbReference>
<evidence type="ECO:0000313" key="16">
    <source>
        <dbReference type="Proteomes" id="UP000006352"/>
    </source>
</evidence>
<dbReference type="SUPFAM" id="SSF48264">
    <property type="entry name" value="Cytochrome P450"/>
    <property type="match status" value="1"/>
</dbReference>
<evidence type="ECO:0000256" key="11">
    <source>
        <dbReference type="ARBA" id="ARBA00023033"/>
    </source>
</evidence>
<evidence type="ECO:0000256" key="6">
    <source>
        <dbReference type="ARBA" id="ARBA00022692"/>
    </source>
</evidence>
<keyword evidence="8" id="KW-1133">Transmembrane helix</keyword>
<evidence type="ECO:0000256" key="1">
    <source>
        <dbReference type="ARBA" id="ARBA00001971"/>
    </source>
</evidence>
<organism evidence="15 16">
    <name type="scientific">Fibroporia radiculosa</name>
    <dbReference type="NCBI Taxonomy" id="599839"/>
    <lineage>
        <taxon>Eukaryota</taxon>
        <taxon>Fungi</taxon>
        <taxon>Dikarya</taxon>
        <taxon>Basidiomycota</taxon>
        <taxon>Agaricomycotina</taxon>
        <taxon>Agaricomycetes</taxon>
        <taxon>Polyporales</taxon>
        <taxon>Fibroporiaceae</taxon>
        <taxon>Fibroporia</taxon>
    </lineage>
</organism>
<comment type="similarity">
    <text evidence="4 14">Belongs to the cytochrome P450 family.</text>
</comment>
<dbReference type="GO" id="GO:0004497">
    <property type="term" value="F:monooxygenase activity"/>
    <property type="evidence" value="ECO:0007669"/>
    <property type="project" value="UniProtKB-KW"/>
</dbReference>
<keyword evidence="12" id="KW-0472">Membrane</keyword>
<dbReference type="Pfam" id="PF00067">
    <property type="entry name" value="p450"/>
    <property type="match status" value="1"/>
</dbReference>
<dbReference type="GO" id="GO:0005506">
    <property type="term" value="F:iron ion binding"/>
    <property type="evidence" value="ECO:0007669"/>
    <property type="project" value="InterPro"/>
</dbReference>
<dbReference type="EMBL" id="HE797192">
    <property type="protein sequence ID" value="CCM05472.1"/>
    <property type="molecule type" value="Genomic_DNA"/>
</dbReference>
<dbReference type="InterPro" id="IPR050364">
    <property type="entry name" value="Cytochrome_P450_fung"/>
</dbReference>
<dbReference type="STRING" id="599839.J4I155"/>
<keyword evidence="9 14" id="KW-0560">Oxidoreductase</keyword>
<proteinExistence type="inferred from homology"/>
<evidence type="ECO:0000256" key="8">
    <source>
        <dbReference type="ARBA" id="ARBA00022989"/>
    </source>
</evidence>
<dbReference type="GeneID" id="24100383"/>
<evidence type="ECO:0000256" key="12">
    <source>
        <dbReference type="ARBA" id="ARBA00023136"/>
    </source>
</evidence>
<dbReference type="OrthoDB" id="2789670at2759"/>
<evidence type="ECO:0000256" key="2">
    <source>
        <dbReference type="ARBA" id="ARBA00004167"/>
    </source>
</evidence>
<dbReference type="PROSITE" id="PS00086">
    <property type="entry name" value="CYTOCHROME_P450"/>
    <property type="match status" value="1"/>
</dbReference>
<comment type="subcellular location">
    <subcellularLocation>
        <location evidence="2">Membrane</location>
        <topology evidence="2">Single-pass membrane protein</topology>
    </subcellularLocation>
</comment>
<evidence type="ECO:0000256" key="9">
    <source>
        <dbReference type="ARBA" id="ARBA00023002"/>
    </source>
</evidence>
<reference evidence="15 16" key="1">
    <citation type="journal article" date="2012" name="Appl. Environ. Microbiol.">
        <title>Short-read sequencing for genomic analysis of the brown rot fungus Fibroporia radiculosa.</title>
        <authorList>
            <person name="Tang J.D."/>
            <person name="Perkins A.D."/>
            <person name="Sonstegard T.S."/>
            <person name="Schroeder S.G."/>
            <person name="Burgess S.C."/>
            <person name="Diehl S.V."/>
        </authorList>
    </citation>
    <scope>NUCLEOTIDE SEQUENCE [LARGE SCALE GENOMIC DNA]</scope>
    <source>
        <strain evidence="15 16">TFFH 294</strain>
    </source>
</reference>
<dbReference type="PANTHER" id="PTHR46300:SF7">
    <property type="entry name" value="P450, PUTATIVE (EUROFUNG)-RELATED"/>
    <property type="match status" value="1"/>
</dbReference>
<keyword evidence="5 13" id="KW-0349">Heme</keyword>
<dbReference type="PANTHER" id="PTHR46300">
    <property type="entry name" value="P450, PUTATIVE (EUROFUNG)-RELATED-RELATED"/>
    <property type="match status" value="1"/>
</dbReference>
<dbReference type="InParanoid" id="J4I155"/>
<keyword evidence="16" id="KW-1185">Reference proteome</keyword>
<dbReference type="GO" id="GO:0016020">
    <property type="term" value="C:membrane"/>
    <property type="evidence" value="ECO:0007669"/>
    <property type="project" value="UniProtKB-SubCell"/>
</dbReference>
<dbReference type="InterPro" id="IPR017972">
    <property type="entry name" value="Cyt_P450_CS"/>
</dbReference>
<evidence type="ECO:0000313" key="15">
    <source>
        <dbReference type="EMBL" id="CCM05472.1"/>
    </source>
</evidence>
<accession>J4I155</accession>
<keyword evidence="7 13" id="KW-0479">Metal-binding</keyword>
<comment type="cofactor">
    <cofactor evidence="1 13">
        <name>heme</name>
        <dbReference type="ChEBI" id="CHEBI:30413"/>
    </cofactor>
</comment>
<dbReference type="Proteomes" id="UP000006352">
    <property type="component" value="Unassembled WGS sequence"/>
</dbReference>
<evidence type="ECO:0000256" key="4">
    <source>
        <dbReference type="ARBA" id="ARBA00010617"/>
    </source>
</evidence>
<keyword evidence="11 14" id="KW-0503">Monooxygenase</keyword>
<evidence type="ECO:0000256" key="10">
    <source>
        <dbReference type="ARBA" id="ARBA00023004"/>
    </source>
</evidence>
<evidence type="ECO:0000256" key="7">
    <source>
        <dbReference type="ARBA" id="ARBA00022723"/>
    </source>
</evidence>
<dbReference type="PRINTS" id="PR00463">
    <property type="entry name" value="EP450I"/>
</dbReference>
<dbReference type="GO" id="GO:0016705">
    <property type="term" value="F:oxidoreductase activity, acting on paired donors, with incorporation or reduction of molecular oxygen"/>
    <property type="evidence" value="ECO:0007669"/>
    <property type="project" value="InterPro"/>
</dbReference>
<name>J4I155_9APHY</name>
<evidence type="ECO:0000256" key="13">
    <source>
        <dbReference type="PIRSR" id="PIRSR602401-1"/>
    </source>
</evidence>
<comment type="pathway">
    <text evidence="3">Secondary metabolite biosynthesis.</text>
</comment>
<keyword evidence="6" id="KW-0812">Transmembrane</keyword>
<dbReference type="InterPro" id="IPR002401">
    <property type="entry name" value="Cyt_P450_E_grp-I"/>
</dbReference>
<evidence type="ECO:0000256" key="3">
    <source>
        <dbReference type="ARBA" id="ARBA00005179"/>
    </source>
</evidence>
<evidence type="ECO:0000256" key="14">
    <source>
        <dbReference type="RuleBase" id="RU000461"/>
    </source>
</evidence>
<dbReference type="PRINTS" id="PR00385">
    <property type="entry name" value="P450"/>
</dbReference>
<keyword evidence="10 13" id="KW-0408">Iron</keyword>
<protein>
    <recommendedName>
        <fullName evidence="17">Cytochrome P450</fullName>
    </recommendedName>
</protein>
<dbReference type="RefSeq" id="XP_012184755.1">
    <property type="nucleotide sequence ID" value="XM_012329365.1"/>
</dbReference>
<dbReference type="InterPro" id="IPR036396">
    <property type="entry name" value="Cyt_P450_sf"/>
</dbReference>